<gene>
    <name evidence="1" type="ORF">ACFQ3F_14870</name>
</gene>
<dbReference type="EMBL" id="JBHTLX010000020">
    <property type="protein sequence ID" value="MFD1249077.1"/>
    <property type="molecule type" value="Genomic_DNA"/>
</dbReference>
<name>A0ABW3W4C0_9ACTN</name>
<evidence type="ECO:0000313" key="1">
    <source>
        <dbReference type="EMBL" id="MFD1249077.1"/>
    </source>
</evidence>
<accession>A0ABW3W4C0</accession>
<evidence type="ECO:0000313" key="2">
    <source>
        <dbReference type="Proteomes" id="UP001597229"/>
    </source>
</evidence>
<evidence type="ECO:0008006" key="3">
    <source>
        <dbReference type="Google" id="ProtNLM"/>
    </source>
</evidence>
<comment type="caution">
    <text evidence="1">The sequence shown here is derived from an EMBL/GenBank/DDBJ whole genome shotgun (WGS) entry which is preliminary data.</text>
</comment>
<organism evidence="1 2">
    <name type="scientific">Nocardioides ginsengisoli</name>
    <dbReference type="NCBI Taxonomy" id="363868"/>
    <lineage>
        <taxon>Bacteria</taxon>
        <taxon>Bacillati</taxon>
        <taxon>Actinomycetota</taxon>
        <taxon>Actinomycetes</taxon>
        <taxon>Propionibacteriales</taxon>
        <taxon>Nocardioidaceae</taxon>
        <taxon>Nocardioides</taxon>
    </lineage>
</organism>
<sequence length="321" mass="36260">MELGHDDPRLAAIRLRRELLDSGAHSDQSLARAVQLGWLARPRRGAYVDGPLWRSLSPDQQYALRCRAAFRQAHTGVILSHVSALPFHDAPVWGFDLDDVHLTRVDGRSGRREAGIRRHCGQLMSGDVVELHDVDVMSALRATLEASLVGSVEASLVVVNHFLHRGEYDLPTLAARYEASMDRWPSSLTTDLVLRLADARHESVGETRMAYFFFARSLPKPIPQFEVYDGSTLVARLDFALPELGVWMEFDGRVKYERFLRTGESPADAVVREKRREETVAELTGWRCLRVTWDDLADPPRLERRVRDLIASVSRSRRAAG</sequence>
<dbReference type="Proteomes" id="UP001597229">
    <property type="component" value="Unassembled WGS sequence"/>
</dbReference>
<dbReference type="RefSeq" id="WP_367921915.1">
    <property type="nucleotide sequence ID" value="NZ_BAABAC010000049.1"/>
</dbReference>
<keyword evidence="2" id="KW-1185">Reference proteome</keyword>
<proteinExistence type="predicted"/>
<protein>
    <recommendedName>
        <fullName evidence="3">Transcriptional regulator, AbiEi antitoxin, Type IV TA system</fullName>
    </recommendedName>
</protein>
<reference evidence="2" key="1">
    <citation type="journal article" date="2019" name="Int. J. Syst. Evol. Microbiol.">
        <title>The Global Catalogue of Microorganisms (GCM) 10K type strain sequencing project: providing services to taxonomists for standard genome sequencing and annotation.</title>
        <authorList>
            <consortium name="The Broad Institute Genomics Platform"/>
            <consortium name="The Broad Institute Genome Sequencing Center for Infectious Disease"/>
            <person name="Wu L."/>
            <person name="Ma J."/>
        </authorList>
    </citation>
    <scope>NUCLEOTIDE SEQUENCE [LARGE SCALE GENOMIC DNA]</scope>
    <source>
        <strain evidence="2">CCUG 52478</strain>
    </source>
</reference>